<proteinExistence type="predicted"/>
<dbReference type="RefSeq" id="WP_344616840.1">
    <property type="nucleotide sequence ID" value="NZ_BAAARV010000068.1"/>
</dbReference>
<reference evidence="3" key="1">
    <citation type="journal article" date="2019" name="Int. J. Syst. Evol. Microbiol.">
        <title>The Global Catalogue of Microorganisms (GCM) 10K type strain sequencing project: providing services to taxonomists for standard genome sequencing and annotation.</title>
        <authorList>
            <consortium name="The Broad Institute Genomics Platform"/>
            <consortium name="The Broad Institute Genome Sequencing Center for Infectious Disease"/>
            <person name="Wu L."/>
            <person name="Ma J."/>
        </authorList>
    </citation>
    <scope>NUCLEOTIDE SEQUENCE [LARGE SCALE GENOMIC DNA]</scope>
    <source>
        <strain evidence="3">JCM 3272</strain>
    </source>
</reference>
<evidence type="ECO:0000259" key="1">
    <source>
        <dbReference type="Pfam" id="PF20239"/>
    </source>
</evidence>
<comment type="caution">
    <text evidence="2">The sequence shown here is derived from an EMBL/GenBank/DDBJ whole genome shotgun (WGS) entry which is preliminary data.</text>
</comment>
<name>A0ABP5U5M9_9ACTN</name>
<organism evidence="2 3">
    <name type="scientific">Dactylosporangium salmoneum</name>
    <dbReference type="NCBI Taxonomy" id="53361"/>
    <lineage>
        <taxon>Bacteria</taxon>
        <taxon>Bacillati</taxon>
        <taxon>Actinomycetota</taxon>
        <taxon>Actinomycetes</taxon>
        <taxon>Micromonosporales</taxon>
        <taxon>Micromonosporaceae</taxon>
        <taxon>Dactylosporangium</taxon>
    </lineage>
</organism>
<gene>
    <name evidence="2" type="ORF">GCM10010170_069670</name>
</gene>
<dbReference type="Proteomes" id="UP001501444">
    <property type="component" value="Unassembled WGS sequence"/>
</dbReference>
<feature type="domain" description="DUF6596" evidence="1">
    <location>
        <begin position="3"/>
        <end position="78"/>
    </location>
</feature>
<sequence>MHRVELCAEAIRLARLLHRLLPADAEVAGLLALMLLTDARRPAREGAGGWLVPLDEQDRTLWDAALIAEGTALLDAAARRGAAGEYRLQAAIAAVHDRAAKAEDTDWPQIVARYGVLGRLTGLGTNH</sequence>
<dbReference type="Pfam" id="PF20239">
    <property type="entry name" value="DUF6596"/>
    <property type="match status" value="1"/>
</dbReference>
<protein>
    <recommendedName>
        <fullName evidence="1">DUF6596 domain-containing protein</fullName>
    </recommendedName>
</protein>
<evidence type="ECO:0000313" key="3">
    <source>
        <dbReference type="Proteomes" id="UP001501444"/>
    </source>
</evidence>
<dbReference type="EMBL" id="BAAARV010000068">
    <property type="protein sequence ID" value="GAA2369308.1"/>
    <property type="molecule type" value="Genomic_DNA"/>
</dbReference>
<dbReference type="PANTHER" id="PTHR47756:SF2">
    <property type="entry name" value="BLL6612 PROTEIN"/>
    <property type="match status" value="1"/>
</dbReference>
<accession>A0ABP5U5M9</accession>
<dbReference type="InterPro" id="IPR046531">
    <property type="entry name" value="DUF6596"/>
</dbReference>
<keyword evidence="3" id="KW-1185">Reference proteome</keyword>
<dbReference type="PANTHER" id="PTHR47756">
    <property type="entry name" value="BLL6612 PROTEIN-RELATED"/>
    <property type="match status" value="1"/>
</dbReference>
<evidence type="ECO:0000313" key="2">
    <source>
        <dbReference type="EMBL" id="GAA2369308.1"/>
    </source>
</evidence>